<gene>
    <name evidence="8" type="primary">LOC102816132</name>
</gene>
<dbReference type="Gene3D" id="2.60.40.10">
    <property type="entry name" value="Immunoglobulins"/>
    <property type="match status" value="2"/>
</dbReference>
<feature type="compositionally biased region" description="Basic and acidic residues" evidence="5">
    <location>
        <begin position="332"/>
        <end position="343"/>
    </location>
</feature>
<dbReference type="PANTHER" id="PTHR12035">
    <property type="entry name" value="SIALIC ACID BINDING IMMUNOGLOBULIN-LIKE LECTIN"/>
    <property type="match status" value="1"/>
</dbReference>
<evidence type="ECO:0000256" key="3">
    <source>
        <dbReference type="ARBA" id="ARBA00022989"/>
    </source>
</evidence>
<dbReference type="InterPro" id="IPR036179">
    <property type="entry name" value="Ig-like_dom_sf"/>
</dbReference>
<keyword evidence="4" id="KW-0472">Membrane</keyword>
<evidence type="ECO:0000256" key="1">
    <source>
        <dbReference type="ARBA" id="ARBA00004167"/>
    </source>
</evidence>
<organism evidence="7 8">
    <name type="scientific">Chrysochloris asiatica</name>
    <name type="common">Cape golden mole</name>
    <dbReference type="NCBI Taxonomy" id="185453"/>
    <lineage>
        <taxon>Eukaryota</taxon>
        <taxon>Metazoa</taxon>
        <taxon>Chordata</taxon>
        <taxon>Craniata</taxon>
        <taxon>Vertebrata</taxon>
        <taxon>Euteleostomi</taxon>
        <taxon>Mammalia</taxon>
        <taxon>Eutheria</taxon>
        <taxon>Afrotheria</taxon>
        <taxon>Chrysochloridae</taxon>
        <taxon>Chrysochlorinae</taxon>
        <taxon>Chrysochloris</taxon>
    </lineage>
</organism>
<dbReference type="PROSITE" id="PS50835">
    <property type="entry name" value="IG_LIKE"/>
    <property type="match status" value="1"/>
</dbReference>
<dbReference type="Proteomes" id="UP000504623">
    <property type="component" value="Unplaced"/>
</dbReference>
<evidence type="ECO:0000259" key="6">
    <source>
        <dbReference type="PROSITE" id="PS50835"/>
    </source>
</evidence>
<keyword evidence="2" id="KW-0812">Transmembrane</keyword>
<dbReference type="RefSeq" id="XP_006868425.1">
    <property type="nucleotide sequence ID" value="XM_006868363.1"/>
</dbReference>
<dbReference type="GeneID" id="102816132"/>
<dbReference type="PANTHER" id="PTHR12035:SF113">
    <property type="entry name" value="RIKEN CDNA 4931406B18 GENE"/>
    <property type="match status" value="1"/>
</dbReference>
<dbReference type="OrthoDB" id="10039395at2759"/>
<evidence type="ECO:0000256" key="5">
    <source>
        <dbReference type="SAM" id="MobiDB-lite"/>
    </source>
</evidence>
<evidence type="ECO:0000256" key="2">
    <source>
        <dbReference type="ARBA" id="ARBA00022692"/>
    </source>
</evidence>
<name>A0A9B0WVE7_CHRAS</name>
<feature type="region of interest" description="Disordered" evidence="5">
    <location>
        <begin position="313"/>
        <end position="380"/>
    </location>
</feature>
<dbReference type="GO" id="GO:0007155">
    <property type="term" value="P:cell adhesion"/>
    <property type="evidence" value="ECO:0007669"/>
    <property type="project" value="TreeGrafter"/>
</dbReference>
<dbReference type="InterPro" id="IPR051036">
    <property type="entry name" value="SIGLEC"/>
</dbReference>
<dbReference type="GO" id="GO:0033691">
    <property type="term" value="F:sialic acid binding"/>
    <property type="evidence" value="ECO:0007669"/>
    <property type="project" value="TreeGrafter"/>
</dbReference>
<keyword evidence="7" id="KW-1185">Reference proteome</keyword>
<evidence type="ECO:0000313" key="7">
    <source>
        <dbReference type="Proteomes" id="UP000504623"/>
    </source>
</evidence>
<feature type="domain" description="Ig-like" evidence="6">
    <location>
        <begin position="120"/>
        <end position="199"/>
    </location>
</feature>
<dbReference type="InterPro" id="IPR013783">
    <property type="entry name" value="Ig-like_fold"/>
</dbReference>
<evidence type="ECO:0000256" key="4">
    <source>
        <dbReference type="ARBA" id="ARBA00023136"/>
    </source>
</evidence>
<proteinExistence type="predicted"/>
<reference evidence="8" key="1">
    <citation type="submission" date="2025-08" db="UniProtKB">
        <authorList>
            <consortium name="RefSeq"/>
        </authorList>
    </citation>
    <scope>IDENTIFICATION</scope>
    <source>
        <tissue evidence="8">Spleen</tissue>
    </source>
</reference>
<protein>
    <submittedName>
        <fullName evidence="8">Sialic acid-binding Ig-like lectin 11-like</fullName>
    </submittedName>
</protein>
<accession>A0A9B0WVE7</accession>
<comment type="subcellular location">
    <subcellularLocation>
        <location evidence="1">Membrane</location>
        <topology evidence="1">Single-pass membrane protein</topology>
    </subcellularLocation>
</comment>
<dbReference type="SUPFAM" id="SSF48726">
    <property type="entry name" value="Immunoglobulin"/>
    <property type="match status" value="2"/>
</dbReference>
<dbReference type="GO" id="GO:0005886">
    <property type="term" value="C:plasma membrane"/>
    <property type="evidence" value="ECO:0007669"/>
    <property type="project" value="TreeGrafter"/>
</dbReference>
<keyword evidence="3" id="KW-1133">Transmembrane helix</keyword>
<dbReference type="InterPro" id="IPR007110">
    <property type="entry name" value="Ig-like_dom"/>
</dbReference>
<dbReference type="AlphaFoldDB" id="A0A9B0WVE7"/>
<sequence>MAATHLAGPSSLSQVSLEVRKIPVEKGLCITIPCKSEFPEGSLSDPRIIGYWLNKNISSFVATNKPNVTIEDDTKDRFLVIGNLEEQDCTLLIHDIPQSDSMTYLFYADLEEQRNLTQKPELHIPEIIIVGEPVTLTCSIKDTCKESKALYLTWKGPTVSSNMGISSSDFSSMLHFTPKPEDHGATLRCPLNVSRANMTRTPPRLLSFSCSLKKTLQCRCAFHAIPIPSVYWWMGDVLVDVNSMYNIFHVTSTTFFPWVNSTIRLIGDPEVLVNLRCEGRNPMKILKWCERRQMAKTKEGLILKNPALLEKTETLRNPEAQTPPAQEQGGGELKEEDVIKDPVEEGAGLQEKCPRAGVQGMPDKKTRGRLRQEGVGARPQ</sequence>
<evidence type="ECO:0000313" key="8">
    <source>
        <dbReference type="RefSeq" id="XP_006868425.1"/>
    </source>
</evidence>